<evidence type="ECO:0000256" key="2">
    <source>
        <dbReference type="SAM" id="MobiDB-lite"/>
    </source>
</evidence>
<feature type="coiled-coil region" evidence="1">
    <location>
        <begin position="114"/>
        <end position="141"/>
    </location>
</feature>
<name>A0A835RAQ7_VANPL</name>
<dbReference type="Proteomes" id="UP000636800">
    <property type="component" value="Unassembled WGS sequence"/>
</dbReference>
<keyword evidence="4" id="KW-1185">Reference proteome</keyword>
<dbReference type="EMBL" id="JADCNL010000004">
    <property type="protein sequence ID" value="KAG0485701.1"/>
    <property type="molecule type" value="Genomic_DNA"/>
</dbReference>
<feature type="region of interest" description="Disordered" evidence="2">
    <location>
        <begin position="275"/>
        <end position="356"/>
    </location>
</feature>
<accession>A0A835RAQ7</accession>
<sequence>MEDDDDDKNLLGSLGVTTVDSEAIEHEILSQVKNCVSGVSGQSCEELENDRDHKVLDPSSSNFAKLYQKLRAIEVEIRAVGSSIPEEKNEETGDDLNYRFEPGQFSTVGSSLHQELAKDRIRSLQRTKAQLQKEISQFKEQDSTGGFELGNLVDNLVKEGPNHKQKNKKVEKSNQNPKQHRKRVTYQEDLYFDAVLDAGSAGFVETEREELIRKGILTPFHKIKGFERRLQLPSTSKHHEHVEDSNDNLASSSIARVAQSLADIACHRPSTKLLDAKHLPIPDPPTRPFQRLRKPQKIPPTTEKKRKKGQNSRPSSHKKWRKVGIQKEEVPDGSDGVGNGSDYCEEKQNNSDSSNDEEQLCVVLEGGLKIPNSIFSNLFDYQKVGLQWLWELHCQKAGE</sequence>
<evidence type="ECO:0000313" key="3">
    <source>
        <dbReference type="EMBL" id="KAG0485701.1"/>
    </source>
</evidence>
<protein>
    <submittedName>
        <fullName evidence="3">Uncharacterized protein</fullName>
    </submittedName>
</protein>
<dbReference type="AlphaFoldDB" id="A0A835RAQ7"/>
<gene>
    <name evidence="3" type="ORF">HPP92_009780</name>
</gene>
<dbReference type="OrthoDB" id="656546at2759"/>
<proteinExistence type="predicted"/>
<organism evidence="3 4">
    <name type="scientific">Vanilla planifolia</name>
    <name type="common">Vanilla</name>
    <dbReference type="NCBI Taxonomy" id="51239"/>
    <lineage>
        <taxon>Eukaryota</taxon>
        <taxon>Viridiplantae</taxon>
        <taxon>Streptophyta</taxon>
        <taxon>Embryophyta</taxon>
        <taxon>Tracheophyta</taxon>
        <taxon>Spermatophyta</taxon>
        <taxon>Magnoliopsida</taxon>
        <taxon>Liliopsida</taxon>
        <taxon>Asparagales</taxon>
        <taxon>Orchidaceae</taxon>
        <taxon>Vanilloideae</taxon>
        <taxon>Vanilleae</taxon>
        <taxon>Vanilla</taxon>
    </lineage>
</organism>
<comment type="caution">
    <text evidence="3">The sequence shown here is derived from an EMBL/GenBank/DDBJ whole genome shotgun (WGS) entry which is preliminary data.</text>
</comment>
<evidence type="ECO:0000256" key="1">
    <source>
        <dbReference type="SAM" id="Coils"/>
    </source>
</evidence>
<keyword evidence="1" id="KW-0175">Coiled coil</keyword>
<evidence type="ECO:0000313" key="4">
    <source>
        <dbReference type="Proteomes" id="UP000636800"/>
    </source>
</evidence>
<feature type="region of interest" description="Disordered" evidence="2">
    <location>
        <begin position="158"/>
        <end position="182"/>
    </location>
</feature>
<feature type="compositionally biased region" description="Basic residues" evidence="2">
    <location>
        <begin position="304"/>
        <end position="324"/>
    </location>
</feature>
<reference evidence="3 4" key="1">
    <citation type="journal article" date="2020" name="Nat. Food">
        <title>A phased Vanilla planifolia genome enables genetic improvement of flavour and production.</title>
        <authorList>
            <person name="Hasing T."/>
            <person name="Tang H."/>
            <person name="Brym M."/>
            <person name="Khazi F."/>
            <person name="Huang T."/>
            <person name="Chambers A.H."/>
        </authorList>
    </citation>
    <scope>NUCLEOTIDE SEQUENCE [LARGE SCALE GENOMIC DNA]</scope>
    <source>
        <tissue evidence="3">Leaf</tissue>
    </source>
</reference>
<feature type="compositionally biased region" description="Basic and acidic residues" evidence="2">
    <location>
        <begin position="158"/>
        <end position="172"/>
    </location>
</feature>